<dbReference type="OrthoDB" id="956918at2"/>
<dbReference type="AlphaFoldDB" id="A0A1I3GGD5"/>
<keyword evidence="2" id="KW-0732">Signal</keyword>
<feature type="chain" id="PRO_5011538253" description="LTXXQ motif family protein" evidence="2">
    <location>
        <begin position="20"/>
        <end position="137"/>
    </location>
</feature>
<feature type="signal peptide" evidence="2">
    <location>
        <begin position="1"/>
        <end position="19"/>
    </location>
</feature>
<reference evidence="3 4" key="1">
    <citation type="submission" date="2016-10" db="EMBL/GenBank/DDBJ databases">
        <authorList>
            <person name="de Groot N.N."/>
        </authorList>
    </citation>
    <scope>NUCLEOTIDE SEQUENCE [LARGE SCALE GENOMIC DNA]</scope>
    <source>
        <strain evidence="3 4">DSM 26000</strain>
    </source>
</reference>
<evidence type="ECO:0000313" key="4">
    <source>
        <dbReference type="Proteomes" id="UP000198931"/>
    </source>
</evidence>
<proteinExistence type="predicted"/>
<feature type="compositionally biased region" description="Basic and acidic residues" evidence="1">
    <location>
        <begin position="90"/>
        <end position="100"/>
    </location>
</feature>
<evidence type="ECO:0000313" key="3">
    <source>
        <dbReference type="EMBL" id="SFI22575.1"/>
    </source>
</evidence>
<evidence type="ECO:0000256" key="1">
    <source>
        <dbReference type="SAM" id="MobiDB-lite"/>
    </source>
</evidence>
<evidence type="ECO:0000256" key="2">
    <source>
        <dbReference type="SAM" id="SignalP"/>
    </source>
</evidence>
<accession>A0A1I3GGD5</accession>
<dbReference type="STRING" id="1125876.SAMN05443292_1833"/>
<dbReference type="RefSeq" id="WP_090079871.1">
    <property type="nucleotide sequence ID" value="NZ_FOQT01000003.1"/>
</dbReference>
<organism evidence="3 4">
    <name type="scientific">Halpernia frigidisoli</name>
    <dbReference type="NCBI Taxonomy" id="1125876"/>
    <lineage>
        <taxon>Bacteria</taxon>
        <taxon>Pseudomonadati</taxon>
        <taxon>Bacteroidota</taxon>
        <taxon>Flavobacteriia</taxon>
        <taxon>Flavobacteriales</taxon>
        <taxon>Weeksellaceae</taxon>
        <taxon>Chryseobacterium group</taxon>
        <taxon>Halpernia</taxon>
    </lineage>
</organism>
<sequence length="137" mass="15563">MKKLLFSIALVGFGTFAMAQQTTNATSKMKRGDGKQNMEMRGQKHFDKMKTELNLSDDQVAKLKVLQQNRMADHQQNMAADKTARMQKKANAEAEMKKILTPDQYSKWQTNMKDKMAKGKGKKMMHKGGSPMTMESK</sequence>
<name>A0A1I3GGD5_9FLAO</name>
<keyword evidence="4" id="KW-1185">Reference proteome</keyword>
<gene>
    <name evidence="3" type="ORF">SAMN05443292_1833</name>
</gene>
<evidence type="ECO:0008006" key="5">
    <source>
        <dbReference type="Google" id="ProtNLM"/>
    </source>
</evidence>
<feature type="region of interest" description="Disordered" evidence="1">
    <location>
        <begin position="88"/>
        <end position="137"/>
    </location>
</feature>
<dbReference type="EMBL" id="FOQT01000003">
    <property type="protein sequence ID" value="SFI22575.1"/>
    <property type="molecule type" value="Genomic_DNA"/>
</dbReference>
<protein>
    <recommendedName>
        <fullName evidence="5">LTXXQ motif family protein</fullName>
    </recommendedName>
</protein>
<dbReference type="Proteomes" id="UP000198931">
    <property type="component" value="Unassembled WGS sequence"/>
</dbReference>